<keyword evidence="4" id="KW-1185">Reference proteome</keyword>
<feature type="coiled-coil region" evidence="1">
    <location>
        <begin position="3"/>
        <end position="30"/>
    </location>
</feature>
<protein>
    <submittedName>
        <fullName evidence="3">DEAD/DEAH box helicase family protein</fullName>
    </submittedName>
</protein>
<dbReference type="InterPro" id="IPR050742">
    <property type="entry name" value="Helicase_Restrict-Modif_Enz"/>
</dbReference>
<dbReference type="Gene3D" id="3.40.50.300">
    <property type="entry name" value="P-loop containing nucleotide triphosphate hydrolases"/>
    <property type="match status" value="2"/>
</dbReference>
<dbReference type="PANTHER" id="PTHR47396">
    <property type="entry name" value="TYPE I RESTRICTION ENZYME ECOKI R PROTEIN"/>
    <property type="match status" value="1"/>
</dbReference>
<dbReference type="InterPro" id="IPR006935">
    <property type="entry name" value="Helicase/UvrB_N"/>
</dbReference>
<dbReference type="CDD" id="cd09126">
    <property type="entry name" value="PLDc_C_DEXD_like"/>
    <property type="match status" value="1"/>
</dbReference>
<evidence type="ECO:0000313" key="4">
    <source>
        <dbReference type="Proteomes" id="UP001596023"/>
    </source>
</evidence>
<keyword evidence="3" id="KW-0547">Nucleotide-binding</keyword>
<dbReference type="InterPro" id="IPR014001">
    <property type="entry name" value="Helicase_ATP-bd"/>
</dbReference>
<dbReference type="Gene3D" id="3.30.870.10">
    <property type="entry name" value="Endonuclease Chain A"/>
    <property type="match status" value="1"/>
</dbReference>
<dbReference type="InterPro" id="IPR025202">
    <property type="entry name" value="PLD-like_dom"/>
</dbReference>
<evidence type="ECO:0000259" key="2">
    <source>
        <dbReference type="PROSITE" id="PS51192"/>
    </source>
</evidence>
<dbReference type="SUPFAM" id="SSF56024">
    <property type="entry name" value="Phospholipase D/nuclease"/>
    <property type="match status" value="1"/>
</dbReference>
<dbReference type="Pfam" id="PF22548">
    <property type="entry name" value="AEP-TOTE"/>
    <property type="match status" value="1"/>
</dbReference>
<keyword evidence="1" id="KW-0175">Coiled coil</keyword>
<keyword evidence="3" id="KW-0067">ATP-binding</keyword>
<reference evidence="4" key="1">
    <citation type="journal article" date="2019" name="Int. J. Syst. Evol. Microbiol.">
        <title>The Global Catalogue of Microorganisms (GCM) 10K type strain sequencing project: providing services to taxonomists for standard genome sequencing and annotation.</title>
        <authorList>
            <consortium name="The Broad Institute Genomics Platform"/>
            <consortium name="The Broad Institute Genome Sequencing Center for Infectious Disease"/>
            <person name="Wu L."/>
            <person name="Ma J."/>
        </authorList>
    </citation>
    <scope>NUCLEOTIDE SEQUENCE [LARGE SCALE GENOMIC DNA]</scope>
    <source>
        <strain evidence="4">CCUG 66188</strain>
    </source>
</reference>
<dbReference type="CDD" id="cd17926">
    <property type="entry name" value="DEXHc_RE"/>
    <property type="match status" value="1"/>
</dbReference>
<dbReference type="Pfam" id="PF13091">
    <property type="entry name" value="PLDc_2"/>
    <property type="match status" value="1"/>
</dbReference>
<dbReference type="InterPro" id="IPR054347">
    <property type="entry name" value="TOTE_primase"/>
</dbReference>
<keyword evidence="3" id="KW-0378">Hydrolase</keyword>
<dbReference type="CDD" id="cd18785">
    <property type="entry name" value="SF2_C"/>
    <property type="match status" value="1"/>
</dbReference>
<dbReference type="RefSeq" id="WP_379994154.1">
    <property type="nucleotide sequence ID" value="NZ_JBHSGN010000037.1"/>
</dbReference>
<feature type="domain" description="Helicase ATP-binding" evidence="2">
    <location>
        <begin position="461"/>
        <end position="626"/>
    </location>
</feature>
<name>A0ABV9KRX3_9BACT</name>
<keyword evidence="3" id="KW-0347">Helicase</keyword>
<dbReference type="PANTHER" id="PTHR47396:SF1">
    <property type="entry name" value="ATP-DEPENDENT HELICASE IRC3-RELATED"/>
    <property type="match status" value="1"/>
</dbReference>
<dbReference type="SMART" id="SM00487">
    <property type="entry name" value="DEXDc"/>
    <property type="match status" value="1"/>
</dbReference>
<comment type="caution">
    <text evidence="3">The sequence shown here is derived from an EMBL/GenBank/DDBJ whole genome shotgun (WGS) entry which is preliminary data.</text>
</comment>
<evidence type="ECO:0000256" key="1">
    <source>
        <dbReference type="SAM" id="Coils"/>
    </source>
</evidence>
<gene>
    <name evidence="3" type="ORF">ACFO6W_04415</name>
</gene>
<dbReference type="PROSITE" id="PS51192">
    <property type="entry name" value="HELICASE_ATP_BIND_1"/>
    <property type="match status" value="1"/>
</dbReference>
<evidence type="ECO:0000313" key="3">
    <source>
        <dbReference type="EMBL" id="MFC4672930.1"/>
    </source>
</evidence>
<dbReference type="InterPro" id="IPR027417">
    <property type="entry name" value="P-loop_NTPase"/>
</dbReference>
<dbReference type="Proteomes" id="UP001596023">
    <property type="component" value="Unassembled WGS sequence"/>
</dbReference>
<accession>A0ABV9KRX3</accession>
<dbReference type="EMBL" id="JBHSGN010000037">
    <property type="protein sequence ID" value="MFC4672930.1"/>
    <property type="molecule type" value="Genomic_DNA"/>
</dbReference>
<sequence length="976" mass="111334">MSESDLLKQIAELQTQNTELLAENEKLRNMLGLPKKETVLQEEVQKSDIPKQEDIEKNTTSSINKYSTPDEKIELFLSLFRGRTDVYAKRCYSKKHDSSYYIPACKNEWIRGLCDRTRVKCKDCSNRDLLPLTKEVINGHLRNKDEHGAGITGIYPLLPDETCLFLAVDFDEEKWEEDINTFRSVCHTHNIPTAIERSRSGNGAHAWLFFEEPIPAIIARRLGNVLLTKAMSIRHKIRFSSYDRMFPNQDFMPKGGFGNLIALPLQGGAREKRNSEFVDEDFKSYPDQWAYLASIRKIDLTEIEGLLAILCEGNGLGELGSLEKEEEPLFKPWERRKTENNLEKKEFPEFLTIVEANRLYIPKENASPRALNRIKRLAAFQNPVFYKTQKMRMSTYGIPRIICSLEETDEYIGIPRGCRPSLIHLLEESNVEYMFDDKRNTGKQINVSFKGTLREEQNLAAETLLQHENGILSVPTAFGKTVIGASIIADKKCNALILVHLQTLCDQWKKSLEQFLEINESLPEAEKKRGRKKVRSIIGQIGSGKNSSSGIIDIALVQSLIHNNEVDEIVKNYGMVIVDECHHASSLSFEEVLSETNAKYVYGLTATPKRQDGQHPVTFMLCGPIRYSVSAKEQAGKRDFEHYIIPRFTGFSKPLNQTEADWHITKIYTALAEDELRNQQIATDVTEAVVNGRTPIILTQRKEHVMQLASIIENQTDAYIITLVGSDSVKVKNKTAGLLATISQSEKLIIIATGKYIGEGFDYPRLDTLFLASPIAWKGTLAQYAGRLHREYPGKQDVIVYDYVDMHIPVLECMYHKRLTGYSQIGYKALASRNEPDRISMIYDSVSFESVIPNDFTQAKKEILIGSPYIRKKQLSTILIWLKTPLQAGISITIITRSIESYREQERARKCIEFLQSKFTVIQDSSIYQKYIIIDNRLVWYGSFGLFDFGNSDDTIMRLESRELAAELQIVTEKLK</sequence>
<organism evidence="3 4">
    <name type="scientific">Dysgonomonas termitidis</name>
    <dbReference type="NCBI Taxonomy" id="1516126"/>
    <lineage>
        <taxon>Bacteria</taxon>
        <taxon>Pseudomonadati</taxon>
        <taxon>Bacteroidota</taxon>
        <taxon>Bacteroidia</taxon>
        <taxon>Bacteroidales</taxon>
        <taxon>Dysgonomonadaceae</taxon>
        <taxon>Dysgonomonas</taxon>
    </lineage>
</organism>
<dbReference type="Pfam" id="PF04851">
    <property type="entry name" value="ResIII"/>
    <property type="match status" value="1"/>
</dbReference>
<dbReference type="GO" id="GO:0004386">
    <property type="term" value="F:helicase activity"/>
    <property type="evidence" value="ECO:0007669"/>
    <property type="project" value="UniProtKB-KW"/>
</dbReference>
<dbReference type="SUPFAM" id="SSF52540">
    <property type="entry name" value="P-loop containing nucleoside triphosphate hydrolases"/>
    <property type="match status" value="2"/>
</dbReference>
<proteinExistence type="predicted"/>